<dbReference type="AlphaFoldDB" id="A0A1J7BBN6"/>
<dbReference type="InterPro" id="IPR001727">
    <property type="entry name" value="GDT1-like"/>
</dbReference>
<comment type="similarity">
    <text evidence="2 6">Belongs to the GDT1 family.</text>
</comment>
<dbReference type="Proteomes" id="UP000243342">
    <property type="component" value="Unassembled WGS sequence"/>
</dbReference>
<dbReference type="GO" id="GO:0016020">
    <property type="term" value="C:membrane"/>
    <property type="evidence" value="ECO:0007669"/>
    <property type="project" value="UniProtKB-SubCell"/>
</dbReference>
<reference evidence="7 8" key="1">
    <citation type="submission" date="2016-10" db="EMBL/GenBank/DDBJ databases">
        <title>Genome sequence of Streptomyces gilvigriseus MUSC 26.</title>
        <authorList>
            <person name="Lee L.-H."/>
            <person name="Ser H.-L."/>
        </authorList>
    </citation>
    <scope>NUCLEOTIDE SEQUENCE [LARGE SCALE GENOMIC DNA]</scope>
    <source>
        <strain evidence="7 8">MUSC 26</strain>
    </source>
</reference>
<feature type="transmembrane region" description="Helical" evidence="6">
    <location>
        <begin position="37"/>
        <end position="61"/>
    </location>
</feature>
<sequence length="193" mass="20163">MSLSVLGITFGLVFLAELPDKTALATLMLSTRYKASWVLMGVSAAFAVHVGLALAAGSLLALLPHRWLQGIVAVMFLAGAVMLLLQKGEEDEELKKDDRKRNFGAAFGASFGLILIAEFGDLTQIMTANMAAKYNDPIAVGIGAFLALVAVASLAVTGGKALLKKVPARLITRIAAVLMLVLAGFSAYEAIAG</sequence>
<dbReference type="GO" id="GO:0046873">
    <property type="term" value="F:metal ion transmembrane transporter activity"/>
    <property type="evidence" value="ECO:0007669"/>
    <property type="project" value="InterPro"/>
</dbReference>
<feature type="transmembrane region" description="Helical" evidence="6">
    <location>
        <begin position="170"/>
        <end position="188"/>
    </location>
</feature>
<dbReference type="EMBL" id="MLCF01000116">
    <property type="protein sequence ID" value="OIV36059.1"/>
    <property type="molecule type" value="Genomic_DNA"/>
</dbReference>
<dbReference type="PANTHER" id="PTHR12608:SF1">
    <property type="entry name" value="TRANSMEMBRANE PROTEIN 165"/>
    <property type="match status" value="1"/>
</dbReference>
<feature type="transmembrane region" description="Helical" evidence="6">
    <location>
        <begin position="105"/>
        <end position="126"/>
    </location>
</feature>
<comment type="subcellular location">
    <subcellularLocation>
        <location evidence="1 6">Membrane</location>
        <topology evidence="1 6">Multi-pass membrane protein</topology>
    </subcellularLocation>
</comment>
<keyword evidence="8" id="KW-1185">Reference proteome</keyword>
<accession>A0A1J7BBN6</accession>
<keyword evidence="5 6" id="KW-0472">Membrane</keyword>
<feature type="transmembrane region" description="Helical" evidence="6">
    <location>
        <begin position="138"/>
        <end position="158"/>
    </location>
</feature>
<evidence type="ECO:0000256" key="3">
    <source>
        <dbReference type="ARBA" id="ARBA00022692"/>
    </source>
</evidence>
<evidence type="ECO:0000256" key="5">
    <source>
        <dbReference type="ARBA" id="ARBA00023136"/>
    </source>
</evidence>
<proteinExistence type="inferred from homology"/>
<comment type="caution">
    <text evidence="7">The sequence shown here is derived from an EMBL/GenBank/DDBJ whole genome shotgun (WGS) entry which is preliminary data.</text>
</comment>
<dbReference type="STRING" id="1428644.BIV57_18290"/>
<keyword evidence="4 6" id="KW-1133">Transmembrane helix</keyword>
<dbReference type="PANTHER" id="PTHR12608">
    <property type="entry name" value="TRANSMEMBRANE PROTEIN HTP-1 RELATED"/>
    <property type="match status" value="1"/>
</dbReference>
<gene>
    <name evidence="7" type="ORF">BIV57_18290</name>
</gene>
<feature type="transmembrane region" description="Helical" evidence="6">
    <location>
        <begin position="67"/>
        <end position="85"/>
    </location>
</feature>
<evidence type="ECO:0000256" key="2">
    <source>
        <dbReference type="ARBA" id="ARBA00009190"/>
    </source>
</evidence>
<dbReference type="OrthoDB" id="5188730at2"/>
<evidence type="ECO:0000313" key="7">
    <source>
        <dbReference type="EMBL" id="OIV36059.1"/>
    </source>
</evidence>
<organism evidence="7 8">
    <name type="scientific">Mangrovactinospora gilvigrisea</name>
    <dbReference type="NCBI Taxonomy" id="1428644"/>
    <lineage>
        <taxon>Bacteria</taxon>
        <taxon>Bacillati</taxon>
        <taxon>Actinomycetota</taxon>
        <taxon>Actinomycetes</taxon>
        <taxon>Kitasatosporales</taxon>
        <taxon>Streptomycetaceae</taxon>
        <taxon>Mangrovactinospora</taxon>
    </lineage>
</organism>
<evidence type="ECO:0000256" key="1">
    <source>
        <dbReference type="ARBA" id="ARBA00004141"/>
    </source>
</evidence>
<keyword evidence="3 6" id="KW-0812">Transmembrane</keyword>
<evidence type="ECO:0000313" key="8">
    <source>
        <dbReference type="Proteomes" id="UP000243342"/>
    </source>
</evidence>
<evidence type="ECO:0000256" key="4">
    <source>
        <dbReference type="ARBA" id="ARBA00022989"/>
    </source>
</evidence>
<dbReference type="Pfam" id="PF01169">
    <property type="entry name" value="GDT1"/>
    <property type="match status" value="2"/>
</dbReference>
<name>A0A1J7BBN6_9ACTN</name>
<evidence type="ECO:0000256" key="6">
    <source>
        <dbReference type="RuleBase" id="RU365102"/>
    </source>
</evidence>
<dbReference type="RefSeq" id="WP_071657979.1">
    <property type="nucleotide sequence ID" value="NZ_MLCF01000116.1"/>
</dbReference>
<protein>
    <recommendedName>
        <fullName evidence="6">GDT1 family protein</fullName>
    </recommendedName>
</protein>